<dbReference type="PANTHER" id="PTHR36197">
    <property type="entry name" value="LRAT DOMAIN-CONTAINING PROTEIN-RELATED"/>
    <property type="match status" value="1"/>
</dbReference>
<proteinExistence type="predicted"/>
<organism evidence="1 2">
    <name type="scientific">Heterostelium pallidum (strain ATCC 26659 / Pp 5 / PN500)</name>
    <name type="common">Cellular slime mold</name>
    <name type="synonym">Polysphondylium pallidum</name>
    <dbReference type="NCBI Taxonomy" id="670386"/>
    <lineage>
        <taxon>Eukaryota</taxon>
        <taxon>Amoebozoa</taxon>
        <taxon>Evosea</taxon>
        <taxon>Eumycetozoa</taxon>
        <taxon>Dictyostelia</taxon>
        <taxon>Acytosteliales</taxon>
        <taxon>Acytosteliaceae</taxon>
        <taxon>Heterostelium</taxon>
    </lineage>
</organism>
<evidence type="ECO:0000313" key="1">
    <source>
        <dbReference type="EMBL" id="EFA79559.1"/>
    </source>
</evidence>
<dbReference type="AlphaFoldDB" id="D3BGF9"/>
<dbReference type="PANTHER" id="PTHR36197:SF2">
    <property type="entry name" value="LRAT DOMAIN-CONTAINING PROTEIN-RELATED"/>
    <property type="match status" value="1"/>
</dbReference>
<name>D3BGF9_HETP5</name>
<keyword evidence="2" id="KW-1185">Reference proteome</keyword>
<sequence length="199" mass="22350">MGSSYFKGCIFPEEIKMNIKVQPFPKNVVNQELVLDTYLGISTGKDSSGTSTRHYFVLVDIYGESNDEIVLGMEFHLNLPNYGTSLEVGFSSFRGCRSPIHTKLIRLGKIPSVILEGSQQVDCTEPSLLCSGALVRYNFFIKNICKGERVWGSEVNCQKYARFLVQDLQLEWPENISVASDVYPGIVDIFEDFQETIPG</sequence>
<dbReference type="EMBL" id="ADBJ01000034">
    <property type="protein sequence ID" value="EFA79559.1"/>
    <property type="molecule type" value="Genomic_DNA"/>
</dbReference>
<reference evidence="1 2" key="1">
    <citation type="journal article" date="2011" name="Genome Res.">
        <title>Phylogeny-wide analysis of social amoeba genomes highlights ancient origins for complex intercellular communication.</title>
        <authorList>
            <person name="Heidel A.J."/>
            <person name="Lawal H.M."/>
            <person name="Felder M."/>
            <person name="Schilde C."/>
            <person name="Helps N.R."/>
            <person name="Tunggal B."/>
            <person name="Rivero F."/>
            <person name="John U."/>
            <person name="Schleicher M."/>
            <person name="Eichinger L."/>
            <person name="Platzer M."/>
            <person name="Noegel A.A."/>
            <person name="Schaap P."/>
            <person name="Gloeckner G."/>
        </authorList>
    </citation>
    <scope>NUCLEOTIDE SEQUENCE [LARGE SCALE GENOMIC DNA]</scope>
    <source>
        <strain evidence="2">ATCC 26659 / Pp 5 / PN500</strain>
    </source>
</reference>
<accession>D3BGF9</accession>
<evidence type="ECO:0000313" key="2">
    <source>
        <dbReference type="Proteomes" id="UP000001396"/>
    </source>
</evidence>
<dbReference type="GeneID" id="31363091"/>
<comment type="caution">
    <text evidence="1">The sequence shown here is derived from an EMBL/GenBank/DDBJ whole genome shotgun (WGS) entry which is preliminary data.</text>
</comment>
<protein>
    <submittedName>
        <fullName evidence="1">Uncharacterized protein</fullName>
    </submittedName>
</protein>
<dbReference type="FunCoup" id="D3BGF9">
    <property type="interactions" value="263"/>
</dbReference>
<gene>
    <name evidence="1" type="ORF">PPL_07610</name>
</gene>
<dbReference type="InParanoid" id="D3BGF9"/>
<dbReference type="Proteomes" id="UP000001396">
    <property type="component" value="Unassembled WGS sequence"/>
</dbReference>
<dbReference type="OMA" id="QLEWPEN"/>
<dbReference type="RefSeq" id="XP_020431680.1">
    <property type="nucleotide sequence ID" value="XM_020578445.1"/>
</dbReference>